<dbReference type="GO" id="GO:0007005">
    <property type="term" value="P:mitochondrion organization"/>
    <property type="evidence" value="ECO:0007669"/>
    <property type="project" value="TreeGrafter"/>
</dbReference>
<dbReference type="EMBL" id="LIAE01010588">
    <property type="protein sequence ID" value="PAV58315.1"/>
    <property type="molecule type" value="Genomic_DNA"/>
</dbReference>
<feature type="transmembrane region" description="Helical" evidence="2">
    <location>
        <begin position="20"/>
        <end position="40"/>
    </location>
</feature>
<feature type="region of interest" description="Disordered" evidence="1">
    <location>
        <begin position="375"/>
        <end position="402"/>
    </location>
</feature>
<dbReference type="Gene3D" id="3.40.50.300">
    <property type="entry name" value="P-loop containing nucleotide triphosphate hydrolases"/>
    <property type="match status" value="2"/>
</dbReference>
<keyword evidence="5" id="KW-1185">Reference proteome</keyword>
<feature type="transmembrane region" description="Helical" evidence="2">
    <location>
        <begin position="672"/>
        <end position="689"/>
    </location>
</feature>
<feature type="transmembrane region" description="Helical" evidence="2">
    <location>
        <begin position="46"/>
        <end position="64"/>
    </location>
</feature>
<feature type="region of interest" description="Disordered" evidence="1">
    <location>
        <begin position="328"/>
        <end position="356"/>
    </location>
</feature>
<dbReference type="InterPro" id="IPR027417">
    <property type="entry name" value="P-loop_NTPase"/>
</dbReference>
<evidence type="ECO:0000256" key="2">
    <source>
        <dbReference type="SAM" id="Phobius"/>
    </source>
</evidence>
<dbReference type="GO" id="GO:0005743">
    <property type="term" value="C:mitochondrial inner membrane"/>
    <property type="evidence" value="ECO:0007669"/>
    <property type="project" value="TreeGrafter"/>
</dbReference>
<feature type="domain" description="AAA+ ATPase" evidence="3">
    <location>
        <begin position="671"/>
        <end position="865"/>
    </location>
</feature>
<dbReference type="SUPFAM" id="SSF52540">
    <property type="entry name" value="P-loop containing nucleoside triphosphate hydrolases"/>
    <property type="match status" value="1"/>
</dbReference>
<dbReference type="GO" id="GO:0006515">
    <property type="term" value="P:protein quality control for misfolded or incompletely synthesized proteins"/>
    <property type="evidence" value="ECO:0007669"/>
    <property type="project" value="TreeGrafter"/>
</dbReference>
<evidence type="ECO:0000256" key="1">
    <source>
        <dbReference type="SAM" id="MobiDB-lite"/>
    </source>
</evidence>
<dbReference type="OrthoDB" id="1413014at2759"/>
<proteinExistence type="predicted"/>
<dbReference type="InterPro" id="IPR003959">
    <property type="entry name" value="ATPase_AAA_core"/>
</dbReference>
<gene>
    <name evidence="4" type="ORF">WR25_14708</name>
</gene>
<feature type="compositionally biased region" description="Basic and acidic residues" evidence="1">
    <location>
        <begin position="347"/>
        <end position="356"/>
    </location>
</feature>
<dbReference type="GO" id="GO:0005524">
    <property type="term" value="F:ATP binding"/>
    <property type="evidence" value="ECO:0007669"/>
    <property type="project" value="InterPro"/>
</dbReference>
<keyword evidence="2" id="KW-0812">Transmembrane</keyword>
<feature type="transmembrane region" description="Helical" evidence="2">
    <location>
        <begin position="143"/>
        <end position="166"/>
    </location>
</feature>
<name>A0A2A2J9K3_9BILA</name>
<dbReference type="InterPro" id="IPR004296">
    <property type="entry name" value="DUF236"/>
</dbReference>
<feature type="transmembrane region" description="Helical" evidence="2">
    <location>
        <begin position="76"/>
        <end position="103"/>
    </location>
</feature>
<dbReference type="Pfam" id="PF03057">
    <property type="entry name" value="DUF236"/>
    <property type="match status" value="1"/>
</dbReference>
<dbReference type="Pfam" id="PF00004">
    <property type="entry name" value="AAA"/>
    <property type="match status" value="1"/>
</dbReference>
<dbReference type="PANTHER" id="PTHR23076">
    <property type="entry name" value="METALLOPROTEASE M41 FTSH"/>
    <property type="match status" value="1"/>
</dbReference>
<evidence type="ECO:0000259" key="3">
    <source>
        <dbReference type="SMART" id="SM00382"/>
    </source>
</evidence>
<dbReference type="STRING" id="2018661.A0A2A2J9K3"/>
<feature type="transmembrane region" description="Helical" evidence="2">
    <location>
        <begin position="466"/>
        <end position="493"/>
    </location>
</feature>
<dbReference type="Gene3D" id="1.10.8.60">
    <property type="match status" value="1"/>
</dbReference>
<evidence type="ECO:0000313" key="5">
    <source>
        <dbReference type="Proteomes" id="UP000218231"/>
    </source>
</evidence>
<dbReference type="SMART" id="SM00382">
    <property type="entry name" value="AAA"/>
    <property type="match status" value="1"/>
</dbReference>
<keyword evidence="2" id="KW-1133">Transmembrane helix</keyword>
<dbReference type="GO" id="GO:0004176">
    <property type="term" value="F:ATP-dependent peptidase activity"/>
    <property type="evidence" value="ECO:0007669"/>
    <property type="project" value="TreeGrafter"/>
</dbReference>
<reference evidence="4 5" key="1">
    <citation type="journal article" date="2017" name="Curr. Biol.">
        <title>Genome architecture and evolution of a unichromosomal asexual nematode.</title>
        <authorList>
            <person name="Fradin H."/>
            <person name="Zegar C."/>
            <person name="Gutwein M."/>
            <person name="Lucas J."/>
            <person name="Kovtun M."/>
            <person name="Corcoran D."/>
            <person name="Baugh L.R."/>
            <person name="Kiontke K."/>
            <person name="Gunsalus K."/>
            <person name="Fitch D.H."/>
            <person name="Piano F."/>
        </authorList>
    </citation>
    <scope>NUCLEOTIDE SEQUENCE [LARGE SCALE GENOMIC DNA]</scope>
    <source>
        <strain evidence="4">PF1309</strain>
    </source>
</reference>
<dbReference type="AlphaFoldDB" id="A0A2A2J9K3"/>
<dbReference type="PANTHER" id="PTHR23076:SF97">
    <property type="entry name" value="ATP-DEPENDENT ZINC METALLOPROTEASE YME1L1"/>
    <property type="match status" value="1"/>
</dbReference>
<feature type="compositionally biased region" description="Basic and acidic residues" evidence="1">
    <location>
        <begin position="388"/>
        <end position="397"/>
    </location>
</feature>
<dbReference type="InterPro" id="IPR003960">
    <property type="entry name" value="ATPase_AAA_CS"/>
</dbReference>
<dbReference type="Proteomes" id="UP000218231">
    <property type="component" value="Unassembled WGS sequence"/>
</dbReference>
<dbReference type="PROSITE" id="PS00674">
    <property type="entry name" value="AAA"/>
    <property type="match status" value="1"/>
</dbReference>
<comment type="caution">
    <text evidence="4">The sequence shown here is derived from an EMBL/GenBank/DDBJ whole genome shotgun (WGS) entry which is preliminary data.</text>
</comment>
<dbReference type="GO" id="GO:0016887">
    <property type="term" value="F:ATP hydrolysis activity"/>
    <property type="evidence" value="ECO:0007669"/>
    <property type="project" value="InterPro"/>
</dbReference>
<dbReference type="InterPro" id="IPR003593">
    <property type="entry name" value="AAA+_ATPase"/>
</dbReference>
<sequence length="899" mass="100540">MIAEPKVAQCCCCNARATLIVLLCLDIFVGATYVIFGIFIGSTFVLSFGMSSMAFPSFFLYGAVKRQPCILMTGFVLNTIGAVFVGICCLLAIIMGSVFATFLTDFANTNTSLGRGSGQGLSMSSQQQQEKIEEINTLLAGPLITGVIIFMIVILAIYIMICYLYFIVYQEAKRFQNNQVMIQPVSVVMQSSSYSNYPSYPYPIIQLPLQPTQLIIHPTEQAASNGQRAAMDIEDIIHLFIMFPDLLFAIIAHVFAWTAYFVACSVPSEIFDLIGDKYGVDWDIARFEKVDGMVQLNDPQNLYTARRLSKRRKEGEQMLSGKNLKSRKLVKTHDKDPKSMGGSVRTAKYDESGEHTAAELARGQDRFQKPLEGAAAQKGDPNYQTLHVAKDDPFGADKKKKKKEFVMPKEVTKAKHNDPQYETLNNIKDDVFKDEETGKKKRLYLVSHAARFSLFLSDSAHNSRTIFASSACLFLIYIIGVVCMQPIGLSGLLQSYGAIRANSSSHKVSHSRSTSLSATCNAVYQQIVRQIGTTAMRQSLADKQICLVRRRKTVDLVVGNLTLSIAPSTAAMYIQQRGFRSKRTSASLNRTNFSQKIDNQYGSDGWGLFNDSSSKPKEDAHTERWKEFETQVKKIPDSEYKSFTEGFIKGLLTGRREEDPNNTPEAKKRKRWGTIVLVASISLMLYLLFSGERQIGSLIFHHPTEVNPEEVHVTFEDVRGMDEAKQEVEEIVSYLRDPEKYSRLGGRLPKGVLLVPFFHTSGSEFDEVLVGQGARRVRDLFDKAKARSPCIIFIDEIDSVGSKRVSNSFHPYANQTINQLLSEMDGFHRNEGIIVIAATNRAEDLDKALLRPGRFDVRVQVPKPDLAGRKDIFEFYLGKIVHAASVDPFILAKAGDSFY</sequence>
<protein>
    <recommendedName>
        <fullName evidence="3">AAA+ ATPase domain-containing protein</fullName>
    </recommendedName>
</protein>
<accession>A0A2A2J9K3</accession>
<feature type="transmembrane region" description="Helical" evidence="2">
    <location>
        <begin position="236"/>
        <end position="263"/>
    </location>
</feature>
<keyword evidence="2" id="KW-0472">Membrane</keyword>
<evidence type="ECO:0000313" key="4">
    <source>
        <dbReference type="EMBL" id="PAV58315.1"/>
    </source>
</evidence>
<organism evidence="4 5">
    <name type="scientific">Diploscapter pachys</name>
    <dbReference type="NCBI Taxonomy" id="2018661"/>
    <lineage>
        <taxon>Eukaryota</taxon>
        <taxon>Metazoa</taxon>
        <taxon>Ecdysozoa</taxon>
        <taxon>Nematoda</taxon>
        <taxon>Chromadorea</taxon>
        <taxon>Rhabditida</taxon>
        <taxon>Rhabditina</taxon>
        <taxon>Rhabditomorpha</taxon>
        <taxon>Rhabditoidea</taxon>
        <taxon>Rhabditidae</taxon>
        <taxon>Diploscapter</taxon>
    </lineage>
</organism>